<dbReference type="PANTHER" id="PTHR45661">
    <property type="entry name" value="SURFACE ANTIGEN"/>
    <property type="match status" value="1"/>
</dbReference>
<gene>
    <name evidence="2" type="ORF">CYCCA115_LOCUS16280</name>
</gene>
<sequence>MNNRASSKAEKDESLESESAEHVVVARHVQSIATAKFQGRSLLTTVELPVGLQEIQKKAFNHCLSLVDISIPSSVQVIGKKAFSDCYALEEMNIPEGIAVISSGTFASCGMLRTVQLPTTVVRISSDAFSYCAKLTIQLPPKLTRIGNRAFLGCSRIQTLLIPSTVVSLGDSTFASCTGLKSIEVCTTRKSALTEIGGYVFSKCQSLINVAIPNKKGMEIYAFVFHNTRFNDERDVIKKLQNRFKRFPVHRLCYNQGHGLTSNDFDNRAMYQGKRINPSVAMRDDLGLTVFHILALSEKASSIAIYDFLKRSVRVDTIGRCLWLKDNDGNLALAYSIFSTESPHSQSLARSMTSSMIAPRLSRSTLEQSKNELLQRIRDETMSFDYEVVNEIFHQLSMIERKESIILLLLALWKQKMHMDGLRFSNRSSVERPSKRQKVSVIQEEDNKVTGSQEQSKQEERQSSLDRWNCYLRAGADDMISSVLSFVGQVEPELQLQSEEA</sequence>
<evidence type="ECO:0000256" key="1">
    <source>
        <dbReference type="SAM" id="MobiDB-lite"/>
    </source>
</evidence>
<dbReference type="Gene3D" id="3.80.10.10">
    <property type="entry name" value="Ribonuclease Inhibitor"/>
    <property type="match status" value="1"/>
</dbReference>
<dbReference type="InterPro" id="IPR026906">
    <property type="entry name" value="LRR_5"/>
</dbReference>
<dbReference type="InterPro" id="IPR032675">
    <property type="entry name" value="LRR_dom_sf"/>
</dbReference>
<comment type="caution">
    <text evidence="2">The sequence shown here is derived from an EMBL/GenBank/DDBJ whole genome shotgun (WGS) entry which is preliminary data.</text>
</comment>
<dbReference type="SUPFAM" id="SSF52058">
    <property type="entry name" value="L domain-like"/>
    <property type="match status" value="1"/>
</dbReference>
<dbReference type="InterPro" id="IPR053139">
    <property type="entry name" value="Surface_bspA-like"/>
</dbReference>
<reference evidence="2" key="1">
    <citation type="submission" date="2023-08" db="EMBL/GenBank/DDBJ databases">
        <authorList>
            <person name="Audoor S."/>
            <person name="Bilcke G."/>
        </authorList>
    </citation>
    <scope>NUCLEOTIDE SEQUENCE</scope>
</reference>
<dbReference type="EMBL" id="CAKOGP040001914">
    <property type="protein sequence ID" value="CAJ1956533.1"/>
    <property type="molecule type" value="Genomic_DNA"/>
</dbReference>
<organism evidence="2 3">
    <name type="scientific">Cylindrotheca closterium</name>
    <dbReference type="NCBI Taxonomy" id="2856"/>
    <lineage>
        <taxon>Eukaryota</taxon>
        <taxon>Sar</taxon>
        <taxon>Stramenopiles</taxon>
        <taxon>Ochrophyta</taxon>
        <taxon>Bacillariophyta</taxon>
        <taxon>Bacillariophyceae</taxon>
        <taxon>Bacillariophycidae</taxon>
        <taxon>Bacillariales</taxon>
        <taxon>Bacillariaceae</taxon>
        <taxon>Cylindrotheca</taxon>
    </lineage>
</organism>
<evidence type="ECO:0000313" key="3">
    <source>
        <dbReference type="Proteomes" id="UP001295423"/>
    </source>
</evidence>
<evidence type="ECO:0000313" key="2">
    <source>
        <dbReference type="EMBL" id="CAJ1956533.1"/>
    </source>
</evidence>
<proteinExistence type="predicted"/>
<dbReference type="PANTHER" id="PTHR45661:SF3">
    <property type="entry name" value="IG-LIKE DOMAIN-CONTAINING PROTEIN"/>
    <property type="match status" value="1"/>
</dbReference>
<protein>
    <submittedName>
        <fullName evidence="2">Uncharacterized protein</fullName>
    </submittedName>
</protein>
<dbReference type="Proteomes" id="UP001295423">
    <property type="component" value="Unassembled WGS sequence"/>
</dbReference>
<dbReference type="Pfam" id="PF13306">
    <property type="entry name" value="LRR_5"/>
    <property type="match status" value="2"/>
</dbReference>
<feature type="region of interest" description="Disordered" evidence="1">
    <location>
        <begin position="424"/>
        <end position="464"/>
    </location>
</feature>
<accession>A0AAD2FY85</accession>
<keyword evidence="3" id="KW-1185">Reference proteome</keyword>
<name>A0AAD2FY85_9STRA</name>
<dbReference type="AlphaFoldDB" id="A0AAD2FY85"/>